<evidence type="ECO:0000256" key="13">
    <source>
        <dbReference type="ARBA" id="ARBA00023316"/>
    </source>
</evidence>
<dbReference type="GO" id="GO:0042545">
    <property type="term" value="P:cell wall modification"/>
    <property type="evidence" value="ECO:0007669"/>
    <property type="project" value="UniProtKB-UniRule"/>
</dbReference>
<evidence type="ECO:0000256" key="8">
    <source>
        <dbReference type="ARBA" id="ARBA00022729"/>
    </source>
</evidence>
<evidence type="ECO:0000256" key="5">
    <source>
        <dbReference type="ARBA" id="ARBA00007786"/>
    </source>
</evidence>
<proteinExistence type="inferred from homology"/>
<feature type="chain" id="PRO_5044044668" description="Pectinesterase" evidence="17">
    <location>
        <begin position="31"/>
        <end position="588"/>
    </location>
</feature>
<keyword evidence="13" id="KW-0961">Cell wall biogenesis/degradation</keyword>
<dbReference type="GeneID" id="120264732"/>
<evidence type="ECO:0000256" key="12">
    <source>
        <dbReference type="ARBA" id="ARBA00023180"/>
    </source>
</evidence>
<dbReference type="GO" id="GO:0045490">
    <property type="term" value="P:pectin catabolic process"/>
    <property type="evidence" value="ECO:0007669"/>
    <property type="project" value="UniProtKB-UniRule"/>
</dbReference>
<evidence type="ECO:0000313" key="20">
    <source>
        <dbReference type="RefSeq" id="XP_039128487.1"/>
    </source>
</evidence>
<evidence type="ECO:0000256" key="9">
    <source>
        <dbReference type="ARBA" id="ARBA00022801"/>
    </source>
</evidence>
<evidence type="ECO:0000256" key="10">
    <source>
        <dbReference type="ARBA" id="ARBA00023085"/>
    </source>
</evidence>
<dbReference type="GO" id="GO:0004857">
    <property type="term" value="F:enzyme inhibitor activity"/>
    <property type="evidence" value="ECO:0007669"/>
    <property type="project" value="InterPro"/>
</dbReference>
<dbReference type="InterPro" id="IPR012334">
    <property type="entry name" value="Pectin_lyas_fold"/>
</dbReference>
<dbReference type="GO" id="GO:0005576">
    <property type="term" value="C:extracellular region"/>
    <property type="evidence" value="ECO:0007669"/>
    <property type="project" value="UniProtKB-SubCell"/>
</dbReference>
<dbReference type="PROSITE" id="PS51257">
    <property type="entry name" value="PROKAR_LIPOPROTEIN"/>
    <property type="match status" value="1"/>
</dbReference>
<evidence type="ECO:0000256" key="1">
    <source>
        <dbReference type="ARBA" id="ARBA00004196"/>
    </source>
</evidence>
<dbReference type="Gene3D" id="1.20.140.40">
    <property type="entry name" value="Invertase/pectin methylesterase inhibitor family protein"/>
    <property type="match status" value="1"/>
</dbReference>
<reference evidence="20" key="1">
    <citation type="submission" date="2025-08" db="UniProtKB">
        <authorList>
            <consortium name="RefSeq"/>
        </authorList>
    </citation>
    <scope>IDENTIFICATION</scope>
</reference>
<keyword evidence="19" id="KW-1185">Reference proteome</keyword>
<evidence type="ECO:0000259" key="18">
    <source>
        <dbReference type="SMART" id="SM00856"/>
    </source>
</evidence>
<dbReference type="CDD" id="cd15798">
    <property type="entry name" value="PMEI-like_3"/>
    <property type="match status" value="1"/>
</dbReference>
<protein>
    <recommendedName>
        <fullName evidence="6 17">Pectinesterase</fullName>
        <ecNumber evidence="6 17">3.1.1.11</ecNumber>
    </recommendedName>
</protein>
<dbReference type="FunFam" id="2.160.20.10:FF:000001">
    <property type="entry name" value="Pectinesterase"/>
    <property type="match status" value="1"/>
</dbReference>
<dbReference type="InterPro" id="IPR011050">
    <property type="entry name" value="Pectin_lyase_fold/virulence"/>
</dbReference>
<keyword evidence="12" id="KW-0325">Glycoprotein</keyword>
<dbReference type="FunFam" id="1.20.140.40:FF:000004">
    <property type="entry name" value="Pectinesterase"/>
    <property type="match status" value="1"/>
</dbReference>
<evidence type="ECO:0000256" key="16">
    <source>
        <dbReference type="PROSITE-ProRule" id="PRU10040"/>
    </source>
</evidence>
<keyword evidence="11" id="KW-1015">Disulfide bond</keyword>
<comment type="pathway">
    <text evidence="3 17">Glycan metabolism; pectin degradation; 2-dehydro-3-deoxy-D-gluconate from pectin: step 1/5.</text>
</comment>
<dbReference type="Gene3D" id="2.160.20.10">
    <property type="entry name" value="Single-stranded right-handed beta-helix, Pectin lyase-like"/>
    <property type="match status" value="1"/>
</dbReference>
<comment type="subcellular location">
    <subcellularLocation>
        <location evidence="1">Cell envelope</location>
    </subcellularLocation>
    <subcellularLocation>
        <location evidence="2">Secreted</location>
    </subcellularLocation>
</comment>
<dbReference type="PROSITE" id="PS00503">
    <property type="entry name" value="PECTINESTERASE_2"/>
    <property type="match status" value="1"/>
</dbReference>
<feature type="active site" evidence="16">
    <location>
        <position position="425"/>
    </location>
</feature>
<dbReference type="GO" id="GO:0030599">
    <property type="term" value="F:pectinesterase activity"/>
    <property type="evidence" value="ECO:0007669"/>
    <property type="project" value="UniProtKB-UniRule"/>
</dbReference>
<organism evidence="19 20">
    <name type="scientific">Dioscorea cayennensis subsp. rotundata</name>
    <name type="common">White Guinea yam</name>
    <name type="synonym">Dioscorea rotundata</name>
    <dbReference type="NCBI Taxonomy" id="55577"/>
    <lineage>
        <taxon>Eukaryota</taxon>
        <taxon>Viridiplantae</taxon>
        <taxon>Streptophyta</taxon>
        <taxon>Embryophyta</taxon>
        <taxon>Tracheophyta</taxon>
        <taxon>Spermatophyta</taxon>
        <taxon>Magnoliopsida</taxon>
        <taxon>Liliopsida</taxon>
        <taxon>Dioscoreales</taxon>
        <taxon>Dioscoreaceae</taxon>
        <taxon>Dioscorea</taxon>
    </lineage>
</organism>
<gene>
    <name evidence="20" type="primary">LOC120264732</name>
</gene>
<comment type="catalytic activity">
    <reaction evidence="14 17">
        <text>[(1-&gt;4)-alpha-D-galacturonosyl methyl ester](n) + n H2O = [(1-&gt;4)-alpha-D-galacturonosyl](n) + n methanol + n H(+)</text>
        <dbReference type="Rhea" id="RHEA:22380"/>
        <dbReference type="Rhea" id="RHEA-COMP:14570"/>
        <dbReference type="Rhea" id="RHEA-COMP:14573"/>
        <dbReference type="ChEBI" id="CHEBI:15377"/>
        <dbReference type="ChEBI" id="CHEBI:15378"/>
        <dbReference type="ChEBI" id="CHEBI:17790"/>
        <dbReference type="ChEBI" id="CHEBI:140522"/>
        <dbReference type="ChEBI" id="CHEBI:140523"/>
        <dbReference type="EC" id="3.1.1.11"/>
    </reaction>
</comment>
<comment type="similarity">
    <text evidence="4">In the N-terminal section; belongs to the PMEI family.</text>
</comment>
<accession>A0AB40BP54</accession>
<dbReference type="Pfam" id="PF01095">
    <property type="entry name" value="Pectinesterase"/>
    <property type="match status" value="1"/>
</dbReference>
<keyword evidence="7" id="KW-0964">Secreted</keyword>
<dbReference type="EC" id="3.1.1.11" evidence="6 17"/>
<comment type="similarity">
    <text evidence="5">In the C-terminal section; belongs to the pectinesterase family.</text>
</comment>
<keyword evidence="8 17" id="KW-0732">Signal</keyword>
<evidence type="ECO:0000256" key="7">
    <source>
        <dbReference type="ARBA" id="ARBA00022525"/>
    </source>
</evidence>
<dbReference type="PANTHER" id="PTHR31707">
    <property type="entry name" value="PECTINESTERASE"/>
    <property type="match status" value="1"/>
</dbReference>
<dbReference type="SMART" id="SM00856">
    <property type="entry name" value="PMEI"/>
    <property type="match status" value="1"/>
</dbReference>
<evidence type="ECO:0000313" key="19">
    <source>
        <dbReference type="Proteomes" id="UP001515500"/>
    </source>
</evidence>
<dbReference type="InterPro" id="IPR000070">
    <property type="entry name" value="Pectinesterase_cat"/>
</dbReference>
<keyword evidence="10 17" id="KW-0063">Aspartyl esterase</keyword>
<dbReference type="Pfam" id="PF04043">
    <property type="entry name" value="PMEI"/>
    <property type="match status" value="1"/>
</dbReference>
<dbReference type="InterPro" id="IPR006501">
    <property type="entry name" value="Pectinesterase_inhib_dom"/>
</dbReference>
<dbReference type="Proteomes" id="UP001515500">
    <property type="component" value="Chromosome 7"/>
</dbReference>
<dbReference type="AlphaFoldDB" id="A0AB40BP54"/>
<evidence type="ECO:0000256" key="17">
    <source>
        <dbReference type="RuleBase" id="RU000589"/>
    </source>
</evidence>
<dbReference type="InterPro" id="IPR035513">
    <property type="entry name" value="Invertase/methylesterase_inhib"/>
</dbReference>
<name>A0AB40BP54_DIOCR</name>
<dbReference type="SUPFAM" id="SSF101148">
    <property type="entry name" value="Plant invertase/pectin methylesterase inhibitor"/>
    <property type="match status" value="1"/>
</dbReference>
<evidence type="ECO:0000256" key="4">
    <source>
        <dbReference type="ARBA" id="ARBA00006027"/>
    </source>
</evidence>
<comment type="function">
    <text evidence="15">Acts in the modification of cell walls via demethylesterification of cell wall pectin.</text>
</comment>
<evidence type="ECO:0000256" key="3">
    <source>
        <dbReference type="ARBA" id="ARBA00005184"/>
    </source>
</evidence>
<evidence type="ECO:0000256" key="6">
    <source>
        <dbReference type="ARBA" id="ARBA00013229"/>
    </source>
</evidence>
<feature type="domain" description="Pectinesterase inhibitor" evidence="18">
    <location>
        <begin position="33"/>
        <end position="188"/>
    </location>
</feature>
<feature type="signal peptide" evidence="17">
    <location>
        <begin position="1"/>
        <end position="30"/>
    </location>
</feature>
<dbReference type="SUPFAM" id="SSF51126">
    <property type="entry name" value="Pectin lyase-like"/>
    <property type="match status" value="1"/>
</dbReference>
<sequence>MTSNKMSSKFTTNLPFLTFIFILFFSACLSDDSPATPVNAGAACNLAPDPSFCKQVLPPNKTDSIYNYSRFSFAKSLLNARKFADLINRYLSRPKTLTSAALQALRDCQFLCNLNIEFLIASSNVVNSTTNLLDPQTELIHTLLSALLTNQQTCLESLQSSAQAWSTKNGITSPLFNGSKLYSVSLALFTKAWVPNKKIKSSKNSFVSMRVPQVKDKKKRKPPHHGSRSLLFHEVDLNGDSGLPLKMSDEKRRAFGRRKLLNDSSDPVLVADYVVVSQDGSGNFTNITDAINSAPNNNNGSNGYFLIYVTGGVYEEYVNVPSKKMYIMMIGDGINQTVITGNRSVGDGWTTFNSATFIVTGQGFVGISLSIRNTAGAVKGQAVALRNGADLSTFYDCSIEGYQDTLYTHSLRQFYRECDVYGTVDFIFGNAAVVFQNCNIYSRVPIHGQSNTITAQGRTDPNQNTGTSMQNCSLLAGADLAANPGAAITYLGRPWKMYSRTVIMQSFMDSLIDPTGWLAWNGTFAIDTLYYGEYVNRGPGSDTSNRVNWSGVHPVMNRTDAANYTVSNFLLGDNWLPPTGVPYYSGLL</sequence>
<evidence type="ECO:0000256" key="11">
    <source>
        <dbReference type="ARBA" id="ARBA00023157"/>
    </source>
</evidence>
<evidence type="ECO:0000256" key="2">
    <source>
        <dbReference type="ARBA" id="ARBA00004613"/>
    </source>
</evidence>
<evidence type="ECO:0000256" key="15">
    <source>
        <dbReference type="ARBA" id="ARBA00057335"/>
    </source>
</evidence>
<keyword evidence="9 17" id="KW-0378">Hydrolase</keyword>
<evidence type="ECO:0000256" key="14">
    <source>
        <dbReference type="ARBA" id="ARBA00047928"/>
    </source>
</evidence>
<dbReference type="RefSeq" id="XP_039128487.1">
    <property type="nucleotide sequence ID" value="XM_039272553.1"/>
</dbReference>
<dbReference type="InterPro" id="IPR033131">
    <property type="entry name" value="Pectinesterase_Asp_AS"/>
</dbReference>